<keyword evidence="11 12" id="KW-0472">Membrane</keyword>
<evidence type="ECO:0008006" key="14">
    <source>
        <dbReference type="Google" id="ProtNLM"/>
    </source>
</evidence>
<keyword evidence="10" id="KW-0406">Ion transport</keyword>
<evidence type="ECO:0000256" key="6">
    <source>
        <dbReference type="ARBA" id="ARBA00022538"/>
    </source>
</evidence>
<feature type="transmembrane region" description="Helical" evidence="12">
    <location>
        <begin position="277"/>
        <end position="297"/>
    </location>
</feature>
<feature type="transmembrane region" description="Helical" evidence="12">
    <location>
        <begin position="38"/>
        <end position="60"/>
    </location>
</feature>
<dbReference type="PANTHER" id="PTHR32024:SF2">
    <property type="entry name" value="TRK SYSTEM POTASSIUM UPTAKE PROTEIN TRKG-RELATED"/>
    <property type="match status" value="1"/>
</dbReference>
<feature type="transmembrane region" description="Helical" evidence="12">
    <location>
        <begin position="242"/>
        <end position="265"/>
    </location>
</feature>
<keyword evidence="3" id="KW-0813">Transport</keyword>
<feature type="transmembrane region" description="Helical" evidence="12">
    <location>
        <begin position="396"/>
        <end position="423"/>
    </location>
</feature>
<keyword evidence="9 12" id="KW-1133">Transmembrane helix</keyword>
<organism evidence="13">
    <name type="scientific">Candidatus Methanophagaceae archaeon ANME-1 ERB6</name>
    <dbReference type="NCBI Taxonomy" id="2759912"/>
    <lineage>
        <taxon>Archaea</taxon>
        <taxon>Methanobacteriati</taxon>
        <taxon>Methanobacteriota</taxon>
        <taxon>Stenosarchaea group</taxon>
        <taxon>Methanomicrobia</taxon>
        <taxon>Candidatus Methanophagales</taxon>
        <taxon>Candidatus Methanophagaceae</taxon>
    </lineage>
</organism>
<evidence type="ECO:0000256" key="7">
    <source>
        <dbReference type="ARBA" id="ARBA00022692"/>
    </source>
</evidence>
<feature type="transmembrane region" description="Helical" evidence="12">
    <location>
        <begin position="463"/>
        <end position="484"/>
    </location>
</feature>
<keyword evidence="5" id="KW-0997">Cell inner membrane</keyword>
<dbReference type="AlphaFoldDB" id="A0A7G9YZ97"/>
<feature type="transmembrane region" description="Helical" evidence="12">
    <location>
        <begin position="141"/>
        <end position="163"/>
    </location>
</feature>
<proteinExistence type="inferred from homology"/>
<dbReference type="GO" id="GO:0015379">
    <property type="term" value="F:potassium:chloride symporter activity"/>
    <property type="evidence" value="ECO:0007669"/>
    <property type="project" value="InterPro"/>
</dbReference>
<feature type="transmembrane region" description="Helical" evidence="12">
    <location>
        <begin position="184"/>
        <end position="206"/>
    </location>
</feature>
<accession>A0A7G9YZ97</accession>
<feature type="transmembrane region" description="Helical" evidence="12">
    <location>
        <begin position="76"/>
        <end position="97"/>
    </location>
</feature>
<dbReference type="InterPro" id="IPR004772">
    <property type="entry name" value="TrkH"/>
</dbReference>
<evidence type="ECO:0000313" key="13">
    <source>
        <dbReference type="EMBL" id="QNO53331.1"/>
    </source>
</evidence>
<keyword evidence="7 12" id="KW-0812">Transmembrane</keyword>
<protein>
    <recommendedName>
        <fullName evidence="14">Trk system potassium uptake protein TrkH</fullName>
    </recommendedName>
</protein>
<keyword evidence="6" id="KW-0633">Potassium transport</keyword>
<evidence type="ECO:0000256" key="3">
    <source>
        <dbReference type="ARBA" id="ARBA00022448"/>
    </source>
</evidence>
<reference evidence="13" key="1">
    <citation type="submission" date="2020-06" db="EMBL/GenBank/DDBJ databases">
        <title>Unique genomic features of the anaerobic methanotrophic archaea.</title>
        <authorList>
            <person name="Chadwick G.L."/>
            <person name="Skennerton C.T."/>
            <person name="Laso-Perez R."/>
            <person name="Leu A.O."/>
            <person name="Speth D.R."/>
            <person name="Yu H."/>
            <person name="Morgan-Lang C."/>
            <person name="Hatzenpichler R."/>
            <person name="Goudeau D."/>
            <person name="Malmstrom R."/>
            <person name="Brazelton W.J."/>
            <person name="Woyke T."/>
            <person name="Hallam S.J."/>
            <person name="Tyson G.W."/>
            <person name="Wegener G."/>
            <person name="Boetius A."/>
            <person name="Orphan V."/>
        </authorList>
    </citation>
    <scope>NUCLEOTIDE SEQUENCE</scope>
</reference>
<feature type="transmembrane region" description="Helical" evidence="12">
    <location>
        <begin position="12"/>
        <end position="32"/>
    </location>
</feature>
<sequence>MDKKIIFGSIGSIVKYLGILMIVPLGVAILYGDRPVHISPFIIKTWLIPLAITTIFGVILERKIGVRTGVIKRREGFAIVALGWLAVAFFGTLPYIFSGALDPIDAFFESMSGFTTTGSTVMLNLEQVDRSILLWRSFTQWIGGMGVILLFIAILPTFGIAGSQLFDREFPGPMAERIRPRVQVAARMLWSIYVVLTVAEVLALFYAAKLPLYDSLCTAFSTMPIGGFSPNPENIGGYQNPIAELIIVVFIFLAGMNFVLHYSLLRNPRRVIANKEFQFYCLLLFMAISVITADLYIHNIFDSIQEALRYGGFQAVSIMTTTGFTTADFNVWSPLSQIVLFTLMFIGACGGSTGGGIKVIRIYVLLKYFKQRIRKILYPHAVFVLKTGRKPISDDIIQGIIAFFISYILIFVVCSIAMTAIGFDMVSAASSVAATLGNVGPGFGLVSANYASVPILGKLILSFCMWAGRLELFTVLVLLTPAFWKG</sequence>
<dbReference type="PIRSF" id="PIRSF006247">
    <property type="entry name" value="TrkH"/>
    <property type="match status" value="1"/>
</dbReference>
<comment type="subcellular location">
    <subcellularLocation>
        <location evidence="1">Cell inner membrane</location>
        <topology evidence="1">Multi-pass membrane protein</topology>
    </subcellularLocation>
</comment>
<evidence type="ECO:0000256" key="11">
    <source>
        <dbReference type="ARBA" id="ARBA00023136"/>
    </source>
</evidence>
<evidence type="ECO:0000256" key="12">
    <source>
        <dbReference type="SAM" id="Phobius"/>
    </source>
</evidence>
<keyword evidence="8" id="KW-0630">Potassium</keyword>
<dbReference type="PANTHER" id="PTHR32024">
    <property type="entry name" value="TRK SYSTEM POTASSIUM UPTAKE PROTEIN TRKG-RELATED"/>
    <property type="match status" value="1"/>
</dbReference>
<feature type="transmembrane region" description="Helical" evidence="12">
    <location>
        <begin position="338"/>
        <end position="366"/>
    </location>
</feature>
<evidence type="ECO:0000256" key="9">
    <source>
        <dbReference type="ARBA" id="ARBA00022989"/>
    </source>
</evidence>
<dbReference type="InterPro" id="IPR003445">
    <property type="entry name" value="Cat_transpt"/>
</dbReference>
<evidence type="ECO:0000256" key="4">
    <source>
        <dbReference type="ARBA" id="ARBA00022475"/>
    </source>
</evidence>
<evidence type="ECO:0000256" key="8">
    <source>
        <dbReference type="ARBA" id="ARBA00022958"/>
    </source>
</evidence>
<keyword evidence="4" id="KW-1003">Cell membrane</keyword>
<comment type="similarity">
    <text evidence="2">Belongs to the TrkH potassium transport family.</text>
</comment>
<gene>
    <name evidence="13" type="ORF">GMAEILFI_00003</name>
</gene>
<dbReference type="GO" id="GO:0005886">
    <property type="term" value="C:plasma membrane"/>
    <property type="evidence" value="ECO:0007669"/>
    <property type="project" value="UniProtKB-SubCell"/>
</dbReference>
<evidence type="ECO:0000256" key="5">
    <source>
        <dbReference type="ARBA" id="ARBA00022519"/>
    </source>
</evidence>
<feature type="transmembrane region" description="Helical" evidence="12">
    <location>
        <begin position="429"/>
        <end position="451"/>
    </location>
</feature>
<name>A0A7G9YZ97_9EURY</name>
<evidence type="ECO:0000256" key="1">
    <source>
        <dbReference type="ARBA" id="ARBA00004429"/>
    </source>
</evidence>
<evidence type="ECO:0000256" key="10">
    <source>
        <dbReference type="ARBA" id="ARBA00023065"/>
    </source>
</evidence>
<dbReference type="EMBL" id="MT631538">
    <property type="protein sequence ID" value="QNO53331.1"/>
    <property type="molecule type" value="Genomic_DNA"/>
</dbReference>
<evidence type="ECO:0000256" key="2">
    <source>
        <dbReference type="ARBA" id="ARBA00009137"/>
    </source>
</evidence>
<dbReference type="Pfam" id="PF02386">
    <property type="entry name" value="TrkH"/>
    <property type="match status" value="1"/>
</dbReference>